<organism evidence="3 4">
    <name type="scientific">Sphingomonas glacialis</name>
    <dbReference type="NCBI Taxonomy" id="658225"/>
    <lineage>
        <taxon>Bacteria</taxon>
        <taxon>Pseudomonadati</taxon>
        <taxon>Pseudomonadota</taxon>
        <taxon>Alphaproteobacteria</taxon>
        <taxon>Sphingomonadales</taxon>
        <taxon>Sphingomonadaceae</taxon>
        <taxon>Sphingomonas</taxon>
    </lineage>
</organism>
<dbReference type="SUPFAM" id="SSF56003">
    <property type="entry name" value="Molybdenum cofactor-binding domain"/>
    <property type="match status" value="2"/>
</dbReference>
<dbReference type="Gene3D" id="3.30.365.10">
    <property type="entry name" value="Aldehyde oxidase/xanthine dehydrogenase, molybdopterin binding domain"/>
    <property type="match status" value="3"/>
</dbReference>
<dbReference type="InterPro" id="IPR000674">
    <property type="entry name" value="Ald_Oxase/Xan_DH_a/b"/>
</dbReference>
<dbReference type="Gene3D" id="3.90.1170.50">
    <property type="entry name" value="Aldehyde oxidase/xanthine dehydrogenase, a/b hammerhead"/>
    <property type="match status" value="1"/>
</dbReference>
<protein>
    <submittedName>
        <fullName evidence="3">Xanthine dehydrogenase family protein molybdopterin-binding subunit</fullName>
    </submittedName>
</protein>
<dbReference type="RefSeq" id="WP_140848249.1">
    <property type="nucleotide sequence ID" value="NZ_RCZC01000001.1"/>
</dbReference>
<evidence type="ECO:0000259" key="2">
    <source>
        <dbReference type="SMART" id="SM01008"/>
    </source>
</evidence>
<accession>A0A502G646</accession>
<feature type="domain" description="Aldehyde oxidase/xanthine dehydrogenase a/b hammerhead" evidence="2">
    <location>
        <begin position="237"/>
        <end position="315"/>
    </location>
</feature>
<sequence length="749" mass="77896">MASPTLPTIDRRTLLIGGGAGIGLVVAWQLWPRTYRGNLTADPGETPFGAWLKIGADGRVTVAVPQAEHGQGVYTALPQIVADELGADWRTVGVEPAPPNPLYANPFGAEQLFEQPDNGLLKQWRDGHAVRIGLALTAGSSSVRSFEDPLRAAGAAARILLCKAAAARWKVDWQACSTGEGFVVHGKDRLRFGELAAEAVRDFGRAALPDPLPLRSDPAGRLSGQSLPRLDAPAKIDGSATFAGDVRLPDMVYASIRQGPVGDSKLVRVDRAAADRIGGVLQIVTNDRWVAAIGNSWWAANRALDALAPRFETHGPVISSASIDAALKAALAQPGTRMVEQGDLAAAFAGARLVAAEYQVGLAPHAALETMTATAQLSHGRLELWLPTQAPGIARAAAAAAIGLAEDAVLVHPMLVGGSFGAALESQCAAQAAVLAQAIKRPVQLVWSRVEDLRHDRYRPPARARMTARLDTNGQILGLSARIAAPATGHELARRMFAQDRGVSAALGLAGAADPYAVAGAMPAYRIPAFAVDHHPAEIGVPTGHWRSGAHSYTSFFTECFLDELAHVAGTEALSFRIAMLGGDARLARCLSTAASLGGWEGGVAGSGQGIACHSFRGSHIAVLVEAHVGEGQAVSVDRIVAAVDCGRQINPDLVRQQIEGGLLFGMAAATGGTTGFKDNLATARGLGALGLPRLADTPDITVELVPSEADPGGVSELAVPPVAPAIANALQAATGYRLRKLPLLPGTV</sequence>
<evidence type="ECO:0000256" key="1">
    <source>
        <dbReference type="SAM" id="Phobius"/>
    </source>
</evidence>
<evidence type="ECO:0000313" key="3">
    <source>
        <dbReference type="EMBL" id="TPG56666.1"/>
    </source>
</evidence>
<keyword evidence="1" id="KW-1133">Transmembrane helix</keyword>
<keyword evidence="1" id="KW-0472">Membrane</keyword>
<comment type="caution">
    <text evidence="3">The sequence shown here is derived from an EMBL/GenBank/DDBJ whole genome shotgun (WGS) entry which is preliminary data.</text>
</comment>
<gene>
    <name evidence="3" type="ORF">EAH76_03840</name>
</gene>
<dbReference type="Proteomes" id="UP000319931">
    <property type="component" value="Unassembled WGS sequence"/>
</dbReference>
<dbReference type="AlphaFoldDB" id="A0A502G646"/>
<dbReference type="SMART" id="SM01008">
    <property type="entry name" value="Ald_Xan_dh_C"/>
    <property type="match status" value="1"/>
</dbReference>
<proteinExistence type="predicted"/>
<dbReference type="InterPro" id="IPR012368">
    <property type="entry name" value="OxRdtase_Mopterin-bd_su_IorB"/>
</dbReference>
<dbReference type="PANTHER" id="PTHR47495:SF2">
    <property type="entry name" value="ALDEHYDE DEHYDROGENASE"/>
    <property type="match status" value="1"/>
</dbReference>
<dbReference type="InterPro" id="IPR008274">
    <property type="entry name" value="AldOxase/xan_DH_MoCoBD1"/>
</dbReference>
<feature type="transmembrane region" description="Helical" evidence="1">
    <location>
        <begin position="12"/>
        <end position="31"/>
    </location>
</feature>
<dbReference type="InterPro" id="IPR037165">
    <property type="entry name" value="AldOxase/xan_DH_Mopterin-bd_sf"/>
</dbReference>
<dbReference type="EMBL" id="RCZC01000001">
    <property type="protein sequence ID" value="TPG56666.1"/>
    <property type="molecule type" value="Genomic_DNA"/>
</dbReference>
<evidence type="ECO:0000313" key="4">
    <source>
        <dbReference type="Proteomes" id="UP000319931"/>
    </source>
</evidence>
<reference evidence="3 4" key="1">
    <citation type="journal article" date="2019" name="Environ. Microbiol.">
        <title>Species interactions and distinct microbial communities in high Arctic permafrost affected cryosols are associated with the CH4 and CO2 gas fluxes.</title>
        <authorList>
            <person name="Altshuler I."/>
            <person name="Hamel J."/>
            <person name="Turney S."/>
            <person name="Magnuson E."/>
            <person name="Levesque R."/>
            <person name="Greer C."/>
            <person name="Whyte L.G."/>
        </authorList>
    </citation>
    <scope>NUCLEOTIDE SEQUENCE [LARGE SCALE GENOMIC DNA]</scope>
    <source>
        <strain evidence="3 4">E6.1</strain>
    </source>
</reference>
<dbReference type="InterPro" id="IPR052516">
    <property type="entry name" value="N-heterocyclic_Hydroxylase"/>
</dbReference>
<keyword evidence="1" id="KW-0812">Transmembrane</keyword>
<name>A0A502G646_9SPHN</name>
<dbReference type="GO" id="GO:0016491">
    <property type="term" value="F:oxidoreductase activity"/>
    <property type="evidence" value="ECO:0007669"/>
    <property type="project" value="InterPro"/>
</dbReference>
<dbReference type="PANTHER" id="PTHR47495">
    <property type="entry name" value="ALDEHYDE DEHYDROGENASE"/>
    <property type="match status" value="1"/>
</dbReference>
<dbReference type="InterPro" id="IPR046867">
    <property type="entry name" value="AldOxase/xan_DH_MoCoBD2"/>
</dbReference>
<dbReference type="PIRSF" id="PIRSF036389">
    <property type="entry name" value="IOR_B"/>
    <property type="match status" value="1"/>
</dbReference>
<dbReference type="Pfam" id="PF02738">
    <property type="entry name" value="MoCoBD_1"/>
    <property type="match status" value="1"/>
</dbReference>
<dbReference type="Pfam" id="PF20256">
    <property type="entry name" value="MoCoBD_2"/>
    <property type="match status" value="2"/>
</dbReference>
<keyword evidence="4" id="KW-1185">Reference proteome</keyword>
<dbReference type="OrthoDB" id="9767994at2"/>